<gene>
    <name evidence="1" type="ORF">CIPAW_03G034500</name>
</gene>
<accession>A0A8T1QZ78</accession>
<sequence length="185" mass="20336">MRHFVWSGNSFPLLQLFSFRFQSFFPLSRSKLLSVLKVAAPSITPYAHSPFSVPSMRKPPPSLFCLCEVSATSPSPPYETPHPHSPFSAKRPPPKKILFLSVNHGLHATIVVVQISHHSDGTDTIVDSVIADAAELTVSIASCRIKSPVPHDDGVEAQPLNLQTQPLPHIVVLHDVDLVRDLRLS</sequence>
<organism evidence="1 2">
    <name type="scientific">Carya illinoinensis</name>
    <name type="common">Pecan</name>
    <dbReference type="NCBI Taxonomy" id="32201"/>
    <lineage>
        <taxon>Eukaryota</taxon>
        <taxon>Viridiplantae</taxon>
        <taxon>Streptophyta</taxon>
        <taxon>Embryophyta</taxon>
        <taxon>Tracheophyta</taxon>
        <taxon>Spermatophyta</taxon>
        <taxon>Magnoliopsida</taxon>
        <taxon>eudicotyledons</taxon>
        <taxon>Gunneridae</taxon>
        <taxon>Pentapetalae</taxon>
        <taxon>rosids</taxon>
        <taxon>fabids</taxon>
        <taxon>Fagales</taxon>
        <taxon>Juglandaceae</taxon>
        <taxon>Carya</taxon>
    </lineage>
</organism>
<proteinExistence type="predicted"/>
<evidence type="ECO:0000313" key="2">
    <source>
        <dbReference type="Proteomes" id="UP000811609"/>
    </source>
</evidence>
<protein>
    <submittedName>
        <fullName evidence="1">Uncharacterized protein</fullName>
    </submittedName>
</protein>
<dbReference type="AlphaFoldDB" id="A0A8T1QZ78"/>
<dbReference type="EMBL" id="CM031811">
    <property type="protein sequence ID" value="KAG6659433.1"/>
    <property type="molecule type" value="Genomic_DNA"/>
</dbReference>
<dbReference type="Proteomes" id="UP000811609">
    <property type="component" value="Chromosome 3"/>
</dbReference>
<name>A0A8T1QZ78_CARIL</name>
<keyword evidence="2" id="KW-1185">Reference proteome</keyword>
<evidence type="ECO:0000313" key="1">
    <source>
        <dbReference type="EMBL" id="KAG6659433.1"/>
    </source>
</evidence>
<comment type="caution">
    <text evidence="1">The sequence shown here is derived from an EMBL/GenBank/DDBJ whole genome shotgun (WGS) entry which is preliminary data.</text>
</comment>
<reference evidence="1" key="1">
    <citation type="submission" date="2020-12" db="EMBL/GenBank/DDBJ databases">
        <title>WGS assembly of Carya illinoinensis cv. Pawnee.</title>
        <authorList>
            <person name="Platts A."/>
            <person name="Shu S."/>
            <person name="Wright S."/>
            <person name="Barry K."/>
            <person name="Edger P."/>
            <person name="Pires J.C."/>
            <person name="Schmutz J."/>
        </authorList>
    </citation>
    <scope>NUCLEOTIDE SEQUENCE</scope>
    <source>
        <tissue evidence="1">Leaf</tissue>
    </source>
</reference>